<organism evidence="1">
    <name type="scientific">Sinorhizobium medicae</name>
    <dbReference type="NCBI Taxonomy" id="110321"/>
    <lineage>
        <taxon>Bacteria</taxon>
        <taxon>Pseudomonadati</taxon>
        <taxon>Pseudomonadota</taxon>
        <taxon>Alphaproteobacteria</taxon>
        <taxon>Hyphomicrobiales</taxon>
        <taxon>Rhizobiaceae</taxon>
        <taxon>Sinorhizobium/Ensifer group</taxon>
        <taxon>Sinorhizobium</taxon>
    </lineage>
</organism>
<name>A0A508X6Y6_9HYPH</name>
<dbReference type="Proteomes" id="UP000507954">
    <property type="component" value="Unassembled WGS sequence"/>
</dbReference>
<evidence type="ECO:0000313" key="1">
    <source>
        <dbReference type="EMBL" id="VTZ63830.1"/>
    </source>
</evidence>
<protein>
    <submittedName>
        <fullName evidence="1">Uncharacterized protein</fullName>
    </submittedName>
</protein>
<gene>
    <name evidence="1" type="ORF">EMEDMD4_530038</name>
</gene>
<sequence length="101" mass="11277">MPVSATIPHEASSGSRISTESRICFLGLAAGDSHIVSDNTPISRLVDRPGENALRFPTVNLGPWGREFHQKFERVYAPYAFEVLPDMVFEIARRFLSDCSH</sequence>
<proteinExistence type="predicted"/>
<reference evidence="1" key="1">
    <citation type="submission" date="2019-06" db="EMBL/GenBank/DDBJ databases">
        <authorList>
            <person name="Le Quere A."/>
            <person name="Colella S."/>
        </authorList>
    </citation>
    <scope>NUCLEOTIDE SEQUENCE</scope>
    <source>
        <strain evidence="1">EmedicaeMD41</strain>
    </source>
</reference>
<dbReference type="AlphaFoldDB" id="A0A508X6Y6"/>
<accession>A0A508X6Y6</accession>
<dbReference type="EMBL" id="CABFNB010000121">
    <property type="protein sequence ID" value="VTZ63830.1"/>
    <property type="molecule type" value="Genomic_DNA"/>
</dbReference>